<keyword evidence="1" id="KW-0472">Membrane</keyword>
<keyword evidence="1" id="KW-0812">Transmembrane</keyword>
<comment type="caution">
    <text evidence="2">The sequence shown here is derived from an EMBL/GenBank/DDBJ whole genome shotgun (WGS) entry which is preliminary data.</text>
</comment>
<evidence type="ECO:0000313" key="2">
    <source>
        <dbReference type="EMBL" id="RVW13874.1"/>
    </source>
</evidence>
<gene>
    <name evidence="2" type="ORF">CK203_079416</name>
</gene>
<evidence type="ECO:0000256" key="1">
    <source>
        <dbReference type="SAM" id="Phobius"/>
    </source>
</evidence>
<name>A0A438BSC7_VITVI</name>
<dbReference type="Proteomes" id="UP000288805">
    <property type="component" value="Unassembled WGS sequence"/>
</dbReference>
<accession>A0A438BSC7</accession>
<feature type="transmembrane region" description="Helical" evidence="1">
    <location>
        <begin position="176"/>
        <end position="193"/>
    </location>
</feature>
<dbReference type="AlphaFoldDB" id="A0A438BSC7"/>
<organism evidence="2 3">
    <name type="scientific">Vitis vinifera</name>
    <name type="common">Grape</name>
    <dbReference type="NCBI Taxonomy" id="29760"/>
    <lineage>
        <taxon>Eukaryota</taxon>
        <taxon>Viridiplantae</taxon>
        <taxon>Streptophyta</taxon>
        <taxon>Embryophyta</taxon>
        <taxon>Tracheophyta</taxon>
        <taxon>Spermatophyta</taxon>
        <taxon>Magnoliopsida</taxon>
        <taxon>eudicotyledons</taxon>
        <taxon>Gunneridae</taxon>
        <taxon>Pentapetalae</taxon>
        <taxon>rosids</taxon>
        <taxon>Vitales</taxon>
        <taxon>Vitaceae</taxon>
        <taxon>Viteae</taxon>
        <taxon>Vitis</taxon>
    </lineage>
</organism>
<evidence type="ECO:0000313" key="3">
    <source>
        <dbReference type="Proteomes" id="UP000288805"/>
    </source>
</evidence>
<reference evidence="2 3" key="1">
    <citation type="journal article" date="2018" name="PLoS Genet.">
        <title>Population sequencing reveals clonal diversity and ancestral inbreeding in the grapevine cultivar Chardonnay.</title>
        <authorList>
            <person name="Roach M.J."/>
            <person name="Johnson D.L."/>
            <person name="Bohlmann J."/>
            <person name="van Vuuren H.J."/>
            <person name="Jones S.J."/>
            <person name="Pretorius I.S."/>
            <person name="Schmidt S.A."/>
            <person name="Borneman A.R."/>
        </authorList>
    </citation>
    <scope>NUCLEOTIDE SEQUENCE [LARGE SCALE GENOMIC DNA]</scope>
    <source>
        <strain evidence="3">cv. Chardonnay</strain>
        <tissue evidence="2">Leaf</tissue>
    </source>
</reference>
<dbReference type="EMBL" id="QGNW01002644">
    <property type="protein sequence ID" value="RVW13874.1"/>
    <property type="molecule type" value="Genomic_DNA"/>
</dbReference>
<protein>
    <submittedName>
        <fullName evidence="2">Uncharacterized protein</fullName>
    </submittedName>
</protein>
<keyword evidence="1" id="KW-1133">Transmembrane helix</keyword>
<sequence>MQGEVVWQSGGRYLGCWQELSEQAVGDILKKEAFLRVSRRTVKLKGRHLREVVWAVREERSVDWSTHPWHTPDFLSWYEKVRHREILSGGIFWTREREKRVFCLEIFWAVVANAFEVFPLGNQKEFAPALQSADEAGANGRISSYQRYDIQQAARWIEQSNEILRKQTTSKGERKISVLVGISLVFTLHVAGAY</sequence>
<proteinExistence type="predicted"/>